<dbReference type="InterPro" id="IPR036396">
    <property type="entry name" value="Cyt_P450_sf"/>
</dbReference>
<dbReference type="InterPro" id="IPR002401">
    <property type="entry name" value="Cyt_P450_E_grp-I"/>
</dbReference>
<evidence type="ECO:0000256" key="1">
    <source>
        <dbReference type="ARBA" id="ARBA00001971"/>
    </source>
</evidence>
<feature type="binding site" description="axial binding residue" evidence="13">
    <location>
        <position position="373"/>
    </location>
    <ligand>
        <name>heme</name>
        <dbReference type="ChEBI" id="CHEBI:30413"/>
    </ligand>
    <ligandPart>
        <name>Fe</name>
        <dbReference type="ChEBI" id="CHEBI:18248"/>
    </ligandPart>
</feature>
<keyword evidence="10 13" id="KW-0408">Iron</keyword>
<keyword evidence="12" id="KW-0472">Membrane</keyword>
<dbReference type="InterPro" id="IPR050182">
    <property type="entry name" value="Cytochrome_P450_fam2"/>
</dbReference>
<reference evidence="16" key="1">
    <citation type="submission" date="2025-08" db="UniProtKB">
        <authorList>
            <consortium name="RefSeq"/>
        </authorList>
    </citation>
    <scope>IDENTIFICATION</scope>
    <source>
        <tissue evidence="16">Gonads</tissue>
    </source>
</reference>
<name>A0A1S3ICK7_LINAN</name>
<dbReference type="GO" id="GO:0006082">
    <property type="term" value="P:organic acid metabolic process"/>
    <property type="evidence" value="ECO:0007669"/>
    <property type="project" value="TreeGrafter"/>
</dbReference>
<evidence type="ECO:0000256" key="10">
    <source>
        <dbReference type="ARBA" id="ARBA00023004"/>
    </source>
</evidence>
<evidence type="ECO:0000256" key="5">
    <source>
        <dbReference type="ARBA" id="ARBA00022617"/>
    </source>
</evidence>
<dbReference type="Gene3D" id="1.10.630.10">
    <property type="entry name" value="Cytochrome P450"/>
    <property type="match status" value="1"/>
</dbReference>
<evidence type="ECO:0000256" key="8">
    <source>
        <dbReference type="ARBA" id="ARBA00022848"/>
    </source>
</evidence>
<keyword evidence="15" id="KW-1185">Reference proteome</keyword>
<dbReference type="GO" id="GO:0016712">
    <property type="term" value="F:oxidoreductase activity, acting on paired donors, with incorporation or reduction of molecular oxygen, reduced flavin or flavoprotein as one donor, and incorporation of one atom of oxygen"/>
    <property type="evidence" value="ECO:0007669"/>
    <property type="project" value="TreeGrafter"/>
</dbReference>
<dbReference type="GO" id="GO:0020037">
    <property type="term" value="F:heme binding"/>
    <property type="evidence" value="ECO:0007669"/>
    <property type="project" value="InterPro"/>
</dbReference>
<evidence type="ECO:0000313" key="16">
    <source>
        <dbReference type="RefSeq" id="XP_013395591.1"/>
    </source>
</evidence>
<dbReference type="SUPFAM" id="SSF48264">
    <property type="entry name" value="Cytochrome P450"/>
    <property type="match status" value="1"/>
</dbReference>
<dbReference type="AlphaFoldDB" id="A0A1S3ICK7"/>
<keyword evidence="11 14" id="KW-0503">Monooxygenase</keyword>
<evidence type="ECO:0000256" key="4">
    <source>
        <dbReference type="ARBA" id="ARBA00010617"/>
    </source>
</evidence>
<dbReference type="RefSeq" id="XP_013395591.1">
    <property type="nucleotide sequence ID" value="XM_013540137.1"/>
</dbReference>
<dbReference type="GO" id="GO:0005506">
    <property type="term" value="F:iron ion binding"/>
    <property type="evidence" value="ECO:0007669"/>
    <property type="project" value="InterPro"/>
</dbReference>
<dbReference type="GO" id="GO:0005789">
    <property type="term" value="C:endoplasmic reticulum membrane"/>
    <property type="evidence" value="ECO:0007669"/>
    <property type="project" value="UniProtKB-SubCell"/>
</dbReference>
<gene>
    <name evidence="16" type="primary">LOC106162734</name>
</gene>
<keyword evidence="8" id="KW-0492">Microsome</keyword>
<dbReference type="STRING" id="7574.A0A1S3ICK7"/>
<evidence type="ECO:0000256" key="12">
    <source>
        <dbReference type="ARBA" id="ARBA00023136"/>
    </source>
</evidence>
<dbReference type="PANTHER" id="PTHR24300:SF397">
    <property type="entry name" value="CYTOCHROME P450 2U1"/>
    <property type="match status" value="1"/>
</dbReference>
<keyword evidence="5 13" id="KW-0349">Heme</keyword>
<protein>
    <submittedName>
        <fullName evidence="16">Cytochrome P450 2D20</fullName>
    </submittedName>
</protein>
<dbReference type="PRINTS" id="PR00463">
    <property type="entry name" value="EP450I"/>
</dbReference>
<dbReference type="GeneID" id="106162734"/>
<evidence type="ECO:0000256" key="6">
    <source>
        <dbReference type="ARBA" id="ARBA00022723"/>
    </source>
</evidence>
<comment type="cofactor">
    <cofactor evidence="1 13">
        <name>heme</name>
        <dbReference type="ChEBI" id="CHEBI:30413"/>
    </cofactor>
</comment>
<accession>A0A1S3ICK7</accession>
<dbReference type="InterPro" id="IPR017972">
    <property type="entry name" value="Cyt_P450_CS"/>
</dbReference>
<organism evidence="15 16">
    <name type="scientific">Lingula anatina</name>
    <name type="common">Brachiopod</name>
    <name type="synonym">Lingula unguis</name>
    <dbReference type="NCBI Taxonomy" id="7574"/>
    <lineage>
        <taxon>Eukaryota</taxon>
        <taxon>Metazoa</taxon>
        <taxon>Spiralia</taxon>
        <taxon>Lophotrochozoa</taxon>
        <taxon>Brachiopoda</taxon>
        <taxon>Linguliformea</taxon>
        <taxon>Lingulata</taxon>
        <taxon>Lingulida</taxon>
        <taxon>Linguloidea</taxon>
        <taxon>Lingulidae</taxon>
        <taxon>Lingula</taxon>
    </lineage>
</organism>
<evidence type="ECO:0000313" key="15">
    <source>
        <dbReference type="Proteomes" id="UP000085678"/>
    </source>
</evidence>
<dbReference type="FunFam" id="1.10.630.10:FF:000238">
    <property type="entry name" value="Cytochrome P450 2A6"/>
    <property type="match status" value="1"/>
</dbReference>
<evidence type="ECO:0000256" key="11">
    <source>
        <dbReference type="ARBA" id="ARBA00023033"/>
    </source>
</evidence>
<keyword evidence="9 14" id="KW-0560">Oxidoreductase</keyword>
<dbReference type="InterPro" id="IPR001128">
    <property type="entry name" value="Cyt_P450"/>
</dbReference>
<evidence type="ECO:0000256" key="14">
    <source>
        <dbReference type="RuleBase" id="RU000461"/>
    </source>
</evidence>
<evidence type="ECO:0000256" key="13">
    <source>
        <dbReference type="PIRSR" id="PIRSR602401-1"/>
    </source>
</evidence>
<keyword evidence="6 13" id="KW-0479">Metal-binding</keyword>
<comment type="similarity">
    <text evidence="4 14">Belongs to the cytochrome P450 family.</text>
</comment>
<sequence>MMGWAKKYGDIFSVRMGTKTTVILNGYEAIQDVFQRKGALTSGRPRIPTFDFLHGRGILCADYCARQRAQREFTLKYLAKADTEKQTEDEIDALLQYIRDTNGEPFDFNSTISATISNIIESILFGSKLEQEGPNVKILVDSIQAASRLSAQASFQNFLPFLSFLPQCRNGNEAWNVFSSHVTRLLERHILGYDARATRGLVDAFLHQSKRSDSENSFSFNDDDLIANCQTLYIGGSETTSTTLTWGMLFLLSNPDVCEKINAELEEVVGKTRRPSLADRPNLPYVNATLMEIQRCNYIGPLSLPHKAIRDTTINGYVIPEGTTILANFWSVFMDEKNWPNPREFRPSRFLDEDGNLKKIETFIPFSLGKRSCPGETVARQEMFLVVTALVKAFTFHVPEGEAIPDPDGSLGLMNEPPRYRVLQAILISASAQRGGLKPGVRLIDPASVTLYSCDTGDIYDSSTWVLVYPNGTGQVEVNNTISTRQAGGLMHKINAVQEVA</sequence>
<dbReference type="Proteomes" id="UP000085678">
    <property type="component" value="Unplaced"/>
</dbReference>
<keyword evidence="7" id="KW-0256">Endoplasmic reticulum</keyword>
<dbReference type="Pfam" id="PF00067">
    <property type="entry name" value="p450"/>
    <property type="match status" value="1"/>
</dbReference>
<dbReference type="PROSITE" id="PS00086">
    <property type="entry name" value="CYTOCHROME_P450"/>
    <property type="match status" value="1"/>
</dbReference>
<evidence type="ECO:0000256" key="3">
    <source>
        <dbReference type="ARBA" id="ARBA00004406"/>
    </source>
</evidence>
<dbReference type="PRINTS" id="PR00385">
    <property type="entry name" value="P450"/>
</dbReference>
<evidence type="ECO:0000256" key="7">
    <source>
        <dbReference type="ARBA" id="ARBA00022824"/>
    </source>
</evidence>
<dbReference type="GO" id="GO:0008395">
    <property type="term" value="F:steroid hydroxylase activity"/>
    <property type="evidence" value="ECO:0007669"/>
    <property type="project" value="TreeGrafter"/>
</dbReference>
<dbReference type="PANTHER" id="PTHR24300">
    <property type="entry name" value="CYTOCHROME P450 508A4-RELATED"/>
    <property type="match status" value="1"/>
</dbReference>
<evidence type="ECO:0000256" key="9">
    <source>
        <dbReference type="ARBA" id="ARBA00023002"/>
    </source>
</evidence>
<comment type="subcellular location">
    <subcellularLocation>
        <location evidence="3">Endoplasmic reticulum membrane</location>
        <topology evidence="3">Peripheral membrane protein</topology>
    </subcellularLocation>
    <subcellularLocation>
        <location evidence="2">Microsome membrane</location>
        <topology evidence="2">Peripheral membrane protein</topology>
    </subcellularLocation>
</comment>
<dbReference type="InParanoid" id="A0A1S3ICK7"/>
<dbReference type="GO" id="GO:0006805">
    <property type="term" value="P:xenobiotic metabolic process"/>
    <property type="evidence" value="ECO:0007669"/>
    <property type="project" value="TreeGrafter"/>
</dbReference>
<evidence type="ECO:0000256" key="2">
    <source>
        <dbReference type="ARBA" id="ARBA00004174"/>
    </source>
</evidence>
<dbReference type="OrthoDB" id="6141508at2759"/>
<dbReference type="KEGG" id="lak:106162734"/>
<proteinExistence type="inferred from homology"/>